<dbReference type="GO" id="GO:0016747">
    <property type="term" value="F:acyltransferase activity, transferring groups other than amino-acyl groups"/>
    <property type="evidence" value="ECO:0007669"/>
    <property type="project" value="InterPro"/>
</dbReference>
<dbReference type="eggNOG" id="COG2153">
    <property type="taxonomic scope" value="Bacteria"/>
</dbReference>
<reference evidence="2 3" key="1">
    <citation type="submission" date="2014-04" db="EMBL/GenBank/DDBJ databases">
        <title>Aquimarina sp. 22II-S11-z7 Genome Sequencing.</title>
        <authorList>
            <person name="Lai Q."/>
        </authorList>
    </citation>
    <scope>NUCLEOTIDE SEQUENCE [LARGE SCALE GENOMIC DNA]</scope>
    <source>
        <strain evidence="2 3">22II-S11-z7</strain>
    </source>
</reference>
<dbReference type="SUPFAM" id="SSF55729">
    <property type="entry name" value="Acyl-CoA N-acyltransferases (Nat)"/>
    <property type="match status" value="1"/>
</dbReference>
<comment type="caution">
    <text evidence="2">The sequence shown here is derived from an EMBL/GenBank/DDBJ whole genome shotgun (WGS) entry which is preliminary data.</text>
</comment>
<dbReference type="InterPro" id="IPR016181">
    <property type="entry name" value="Acyl_CoA_acyltransferase"/>
</dbReference>
<proteinExistence type="predicted"/>
<evidence type="ECO:0000313" key="2">
    <source>
        <dbReference type="EMBL" id="EZH75171.1"/>
    </source>
</evidence>
<feature type="domain" description="N-acetyltransferase" evidence="1">
    <location>
        <begin position="6"/>
        <end position="146"/>
    </location>
</feature>
<evidence type="ECO:0000259" key="1">
    <source>
        <dbReference type="PROSITE" id="PS51186"/>
    </source>
</evidence>
<dbReference type="PROSITE" id="PS51186">
    <property type="entry name" value="GNAT"/>
    <property type="match status" value="1"/>
</dbReference>
<dbReference type="Proteomes" id="UP000023541">
    <property type="component" value="Unassembled WGS sequence"/>
</dbReference>
<evidence type="ECO:0000313" key="3">
    <source>
        <dbReference type="Proteomes" id="UP000023541"/>
    </source>
</evidence>
<dbReference type="InterPro" id="IPR000182">
    <property type="entry name" value="GNAT_dom"/>
</dbReference>
<dbReference type="Pfam" id="PF13673">
    <property type="entry name" value="Acetyltransf_10"/>
    <property type="match status" value="1"/>
</dbReference>
<dbReference type="OrthoDB" id="9796171at2"/>
<organism evidence="2 3">
    <name type="scientific">Aquimarina atlantica</name>
    <dbReference type="NCBI Taxonomy" id="1317122"/>
    <lineage>
        <taxon>Bacteria</taxon>
        <taxon>Pseudomonadati</taxon>
        <taxon>Bacteroidota</taxon>
        <taxon>Flavobacteriia</taxon>
        <taxon>Flavobacteriales</taxon>
        <taxon>Flavobacteriaceae</taxon>
        <taxon>Aquimarina</taxon>
    </lineage>
</organism>
<dbReference type="EMBL" id="AQRA01000002">
    <property type="protein sequence ID" value="EZH75171.1"/>
    <property type="molecule type" value="Genomic_DNA"/>
</dbReference>
<gene>
    <name evidence="2" type="ORF">ATO12_10630</name>
</gene>
<keyword evidence="3" id="KW-1185">Reference proteome</keyword>
<accession>A0A023BYM8</accession>
<dbReference type="RefSeq" id="WP_034240551.1">
    <property type="nucleotide sequence ID" value="NZ_AQRA01000002.1"/>
</dbReference>
<dbReference type="Gene3D" id="3.40.630.30">
    <property type="match status" value="1"/>
</dbReference>
<name>A0A023BYM8_9FLAO</name>
<sequence>MKFKVKRFDELSALEVYKILRLRAEVFIVEQECIYQDIDDKDQKALHVIGYKDKEIVAYTRLFDAGDYFKEASFGRVVIPKKERQYGYGHQLIKECVSAIETYFKTKAIKISAQTYLKKFYKTHGFKQIGEEYLEDGIPHIGMIRE</sequence>
<dbReference type="AlphaFoldDB" id="A0A023BYM8"/>
<protein>
    <submittedName>
        <fullName evidence="2">GNAT family acetyltransferase</fullName>
    </submittedName>
</protein>
<keyword evidence="2" id="KW-0808">Transferase</keyword>
<dbReference type="STRING" id="1317122.ATO12_10630"/>